<comment type="subcellular location">
    <subcellularLocation>
        <location evidence="1">Cell membrane</location>
        <topology evidence="1">Multi-pass membrane protein</topology>
    </subcellularLocation>
</comment>
<feature type="transmembrane region" description="Helical" evidence="7">
    <location>
        <begin position="14"/>
        <end position="36"/>
    </location>
</feature>
<dbReference type="InterPro" id="IPR042193">
    <property type="entry name" value="FHIPEP_3"/>
</dbReference>
<evidence type="ECO:0000256" key="6">
    <source>
        <dbReference type="ARBA" id="ARBA00023136"/>
    </source>
</evidence>
<keyword evidence="4 7" id="KW-0812">Transmembrane</keyword>
<reference evidence="9 11" key="1">
    <citation type="submission" date="2018-08" db="EMBL/GenBank/DDBJ databases">
        <title>The first complete genome of Treponema rectale (CHPAT), a commensal spirochete of the bovine rectum.</title>
        <authorList>
            <person name="Staton G.J."/>
            <person name="Clegg S.R."/>
            <person name="Carter S.D."/>
            <person name="Radford A.D."/>
            <person name="Darby A."/>
            <person name="Hall N."/>
            <person name="Birtles R.J."/>
            <person name="Evans N.J."/>
        </authorList>
    </citation>
    <scope>NUCLEOTIDE SEQUENCE [LARGE SCALE GENOMIC DNA]</scope>
    <source>
        <strain evidence="9 11">CHPA</strain>
    </source>
</reference>
<dbReference type="Proteomes" id="UP000578697">
    <property type="component" value="Unassembled WGS sequence"/>
</dbReference>
<sequence>MPELQGLNTNRRSAFSFIGGNMVAILIVVFMMIMFIPLGKAVIDVAMVLNISAAVLILLKVVNTKRAADFSTFPQVVLFFTLFGLSINISSTVNILRNPVTGSGTSLQFPGQSEMVQTFANIVAGDSVIIGFIVFIILILVQMLVITKGADRVSEVTARFTLDSMNTKMFAIQQQQNSGAITEEEAQAKVAGLQQEIDFYSAMDGSSKFVSGNVKFGIFVTVVNLIGGMVTGMIMGSLNFMDALNSYAKLTIGDGLMSQFPALMVSYATGLLITKSTSEDFIDTQLKKQFASDGNIYMITGTVLVIMGIFFHNGSSVYLVPIGLLLIYVGYRINQSVRETKIKEAAAAAESKTSAQKSSAPADISPAVLPDPLSLELGYALIPLVDKDKGAELLERVTKIRREQAVDLGLVVPPIHIVDQMALAPEEYCFKIEDVPVGGSKLKLGYYMCLNSGSVMPGNELKGEATVDPAFGMKAIWIPESKRLEAEKAGYAVIDPPTIIATHLTEIIRRNAKDILSRQGVKNIIEEVKKTSPAVVEEVMGGNNPFTYGEIEAVLKNLLKELVSIRNMVKILETLSDFGKYTKDPWVLTEKVREALGSQICMQYVDENSTLHVLQLSSELAERIYEHRGQSEGREPMVAFDPNEGRQFISAVSSQVAQVRERNYQPIIICPSQVRALVKSATSREMPGLVVLSIDEVVAAGPNVKVEVLGEIV</sequence>
<feature type="transmembrane region" description="Helical" evidence="7">
    <location>
        <begin position="116"/>
        <end position="141"/>
    </location>
</feature>
<dbReference type="PRINTS" id="PR00949">
    <property type="entry name" value="TYPE3IMAPROT"/>
</dbReference>
<dbReference type="PANTHER" id="PTHR30161">
    <property type="entry name" value="FLAGELLAR EXPORT PROTEIN, MEMBRANE FLHA SUBUNIT-RELATED"/>
    <property type="match status" value="1"/>
</dbReference>
<evidence type="ECO:0000313" key="8">
    <source>
        <dbReference type="EMBL" id="MBB5218457.1"/>
    </source>
</evidence>
<organism evidence="8 10">
    <name type="scientific">Treponema rectale</name>
    <dbReference type="NCBI Taxonomy" id="744512"/>
    <lineage>
        <taxon>Bacteria</taxon>
        <taxon>Pseudomonadati</taxon>
        <taxon>Spirochaetota</taxon>
        <taxon>Spirochaetia</taxon>
        <taxon>Spirochaetales</taxon>
        <taxon>Treponemataceae</taxon>
        <taxon>Treponema</taxon>
    </lineage>
</organism>
<dbReference type="Pfam" id="PF00771">
    <property type="entry name" value="FHIPEP"/>
    <property type="match status" value="1"/>
</dbReference>
<dbReference type="GO" id="GO:0044780">
    <property type="term" value="P:bacterial-type flagellum assembly"/>
    <property type="evidence" value="ECO:0007669"/>
    <property type="project" value="TreeGrafter"/>
</dbReference>
<feature type="transmembrane region" description="Helical" evidence="7">
    <location>
        <begin position="73"/>
        <end position="96"/>
    </location>
</feature>
<dbReference type="RefSeq" id="WP_184651876.1">
    <property type="nucleotide sequence ID" value="NZ_JACHFR010000001.1"/>
</dbReference>
<dbReference type="KEGG" id="trc:DYE49_05055"/>
<dbReference type="InterPro" id="IPR001712">
    <property type="entry name" value="T3SS_FHIPEP"/>
</dbReference>
<evidence type="ECO:0000256" key="7">
    <source>
        <dbReference type="SAM" id="Phobius"/>
    </source>
</evidence>
<keyword evidence="8" id="KW-0966">Cell projection</keyword>
<keyword evidence="8" id="KW-0282">Flagellum</keyword>
<evidence type="ECO:0000313" key="9">
    <source>
        <dbReference type="EMBL" id="QOS39853.1"/>
    </source>
</evidence>
<dbReference type="EMBL" id="JACHFR010000001">
    <property type="protein sequence ID" value="MBB5218457.1"/>
    <property type="molecule type" value="Genomic_DNA"/>
</dbReference>
<evidence type="ECO:0000313" key="10">
    <source>
        <dbReference type="Proteomes" id="UP000578697"/>
    </source>
</evidence>
<gene>
    <name evidence="9" type="ORF">DYE49_05055</name>
    <name evidence="8" type="ORF">HNP77_000801</name>
</gene>
<keyword evidence="8" id="KW-0969">Cilium</keyword>
<proteinExistence type="inferred from homology"/>
<evidence type="ECO:0000256" key="2">
    <source>
        <dbReference type="ARBA" id="ARBA00008835"/>
    </source>
</evidence>
<evidence type="ECO:0000256" key="1">
    <source>
        <dbReference type="ARBA" id="ARBA00004651"/>
    </source>
</evidence>
<name>A0A840S9T0_9SPIR</name>
<keyword evidence="3" id="KW-1003">Cell membrane</keyword>
<feature type="transmembrane region" description="Helical" evidence="7">
    <location>
        <begin position="256"/>
        <end position="273"/>
    </location>
</feature>
<dbReference type="Gene3D" id="1.10.8.540">
    <property type="entry name" value="FHIPEP family, domain 3"/>
    <property type="match status" value="1"/>
</dbReference>
<reference evidence="8 10" key="2">
    <citation type="submission" date="2020-08" db="EMBL/GenBank/DDBJ databases">
        <title>Genomic Encyclopedia of Type Strains, Phase IV (KMG-IV): sequencing the most valuable type-strain genomes for metagenomic binning, comparative biology and taxonomic classification.</title>
        <authorList>
            <person name="Goeker M."/>
        </authorList>
    </citation>
    <scope>NUCLEOTIDE SEQUENCE [LARGE SCALE GENOMIC DNA]</scope>
    <source>
        <strain evidence="8 10">DSM 103679</strain>
    </source>
</reference>
<dbReference type="InterPro" id="IPR042196">
    <property type="entry name" value="FHIPEP_4"/>
</dbReference>
<accession>A0A840S9T0</accession>
<dbReference type="Gene3D" id="3.40.50.12790">
    <property type="entry name" value="FHIPEP family, domain 4"/>
    <property type="match status" value="1"/>
</dbReference>
<feature type="transmembrane region" description="Helical" evidence="7">
    <location>
        <begin position="294"/>
        <end position="311"/>
    </location>
</feature>
<dbReference type="AlphaFoldDB" id="A0A840S9T0"/>
<dbReference type="GO" id="GO:0009306">
    <property type="term" value="P:protein secretion"/>
    <property type="evidence" value="ECO:0007669"/>
    <property type="project" value="InterPro"/>
</dbReference>
<dbReference type="Proteomes" id="UP000593591">
    <property type="component" value="Chromosome"/>
</dbReference>
<keyword evidence="5 7" id="KW-1133">Transmembrane helix</keyword>
<dbReference type="EMBL" id="CP031517">
    <property type="protein sequence ID" value="QOS39853.1"/>
    <property type="molecule type" value="Genomic_DNA"/>
</dbReference>
<dbReference type="PANTHER" id="PTHR30161:SF1">
    <property type="entry name" value="FLAGELLAR BIOSYNTHESIS PROTEIN FLHA-RELATED"/>
    <property type="match status" value="1"/>
</dbReference>
<comment type="similarity">
    <text evidence="2">Belongs to the FHIPEP (flagella/HR/invasion proteins export pore) family.</text>
</comment>
<feature type="transmembrane region" description="Helical" evidence="7">
    <location>
        <begin position="317"/>
        <end position="334"/>
    </location>
</feature>
<dbReference type="GO" id="GO:0005886">
    <property type="term" value="C:plasma membrane"/>
    <property type="evidence" value="ECO:0007669"/>
    <property type="project" value="UniProtKB-SubCell"/>
</dbReference>
<evidence type="ECO:0000313" key="11">
    <source>
        <dbReference type="Proteomes" id="UP000593591"/>
    </source>
</evidence>
<evidence type="ECO:0000256" key="4">
    <source>
        <dbReference type="ARBA" id="ARBA00022692"/>
    </source>
</evidence>
<dbReference type="Gene3D" id="3.40.30.60">
    <property type="entry name" value="FHIPEP family, domain 1"/>
    <property type="match status" value="1"/>
</dbReference>
<dbReference type="PIRSF" id="PIRSF005419">
    <property type="entry name" value="FlhA"/>
    <property type="match status" value="1"/>
</dbReference>
<evidence type="ECO:0000256" key="3">
    <source>
        <dbReference type="ARBA" id="ARBA00022475"/>
    </source>
</evidence>
<keyword evidence="10" id="KW-1185">Reference proteome</keyword>
<evidence type="ECO:0000256" key="5">
    <source>
        <dbReference type="ARBA" id="ARBA00022989"/>
    </source>
</evidence>
<protein>
    <submittedName>
        <fullName evidence="8">Flagellar biosynthesis protein FlhA</fullName>
    </submittedName>
    <submittedName>
        <fullName evidence="9">Flagellar type III secretion system protein FlhA</fullName>
    </submittedName>
</protein>
<keyword evidence="6 7" id="KW-0472">Membrane</keyword>
<dbReference type="InterPro" id="IPR042194">
    <property type="entry name" value="FHIPEP_1"/>
</dbReference>
<feature type="transmembrane region" description="Helical" evidence="7">
    <location>
        <begin position="216"/>
        <end position="236"/>
    </location>
</feature>
<feature type="transmembrane region" description="Helical" evidence="7">
    <location>
        <begin position="42"/>
        <end position="61"/>
    </location>
</feature>